<evidence type="ECO:0000256" key="2">
    <source>
        <dbReference type="ARBA" id="ARBA00022857"/>
    </source>
</evidence>
<dbReference type="CDD" id="cd05251">
    <property type="entry name" value="NmrA_like_SDR_a"/>
    <property type="match status" value="1"/>
</dbReference>
<feature type="domain" description="NmrA-like" evidence="3">
    <location>
        <begin position="3"/>
        <end position="289"/>
    </location>
</feature>
<accession>A0A6N7ZAX6</accession>
<comment type="caution">
    <text evidence="4">The sequence shown here is derived from an EMBL/GenBank/DDBJ whole genome shotgun (WGS) entry which is preliminary data.</text>
</comment>
<dbReference type="EMBL" id="WMBA01000081">
    <property type="protein sequence ID" value="MTD58914.1"/>
    <property type="molecule type" value="Genomic_DNA"/>
</dbReference>
<dbReference type="PANTHER" id="PTHR42748:SF7">
    <property type="entry name" value="NMRA LIKE REDOX SENSOR 1-RELATED"/>
    <property type="match status" value="1"/>
</dbReference>
<keyword evidence="5" id="KW-1185">Reference proteome</keyword>
<evidence type="ECO:0000256" key="1">
    <source>
        <dbReference type="ARBA" id="ARBA00006328"/>
    </source>
</evidence>
<dbReference type="PANTHER" id="PTHR42748">
    <property type="entry name" value="NITROGEN METABOLITE REPRESSION PROTEIN NMRA FAMILY MEMBER"/>
    <property type="match status" value="1"/>
</dbReference>
<proteinExistence type="inferred from homology"/>
<keyword evidence="2" id="KW-0521">NADP</keyword>
<dbReference type="InterPro" id="IPR051164">
    <property type="entry name" value="NmrA-like_oxidored"/>
</dbReference>
<reference evidence="4 5" key="1">
    <citation type="submission" date="2019-11" db="EMBL/GenBank/DDBJ databases">
        <title>Draft genome of Amycolatopsis RM579.</title>
        <authorList>
            <person name="Duangmal K."/>
            <person name="Mingma R."/>
        </authorList>
    </citation>
    <scope>NUCLEOTIDE SEQUENCE [LARGE SCALE GENOMIC DNA]</scope>
    <source>
        <strain evidence="4 5">RM579</strain>
    </source>
</reference>
<dbReference type="Pfam" id="PF05368">
    <property type="entry name" value="NmrA"/>
    <property type="match status" value="1"/>
</dbReference>
<dbReference type="AlphaFoldDB" id="A0A6N7ZAX6"/>
<comment type="similarity">
    <text evidence="1">Belongs to the NmrA-type oxidoreductase family.</text>
</comment>
<dbReference type="InterPro" id="IPR008030">
    <property type="entry name" value="NmrA-like"/>
</dbReference>
<protein>
    <submittedName>
        <fullName evidence="4">NAD(P)H-binding protein</fullName>
    </submittedName>
</protein>
<dbReference type="Proteomes" id="UP000440096">
    <property type="component" value="Unassembled WGS sequence"/>
</dbReference>
<sequence length="333" mass="36605">MTSVLVIGGTGAMGSAVVRNLVATTDKAVTVLTRDPSSARAQALRSSGAGRVTLQQGDIDDQSSLAAAMKDVDEVFCNTDFFSTLSPRAEYEQGVRLLHAAEQAGVGKFVWSSLDYAATLTDGKITVPHYDGKAAVESYIGLRRSEEMMAKRTDGWYSKNVAVLVTAPYFENFQYRLAPLREQLPDGRDGVVFAIPLGDGKYPLIGLDDIGWFASHLLDQWERWQGGTLRVVSESLTGQEIAAAFERATGIPSVYRPVPLDDLRAAMPDIGHDMAAMFEFFQEYDVFTKARDIAALRTIHPGLESFENWTRRTGWQGDTLEVQKRPVQVTGRS</sequence>
<dbReference type="InterPro" id="IPR036291">
    <property type="entry name" value="NAD(P)-bd_dom_sf"/>
</dbReference>
<dbReference type="RefSeq" id="WP_154760984.1">
    <property type="nucleotide sequence ID" value="NZ_WMBA01000081.1"/>
</dbReference>
<organism evidence="4 5">
    <name type="scientific">Amycolatopsis pithecellobii</name>
    <dbReference type="NCBI Taxonomy" id="664692"/>
    <lineage>
        <taxon>Bacteria</taxon>
        <taxon>Bacillati</taxon>
        <taxon>Actinomycetota</taxon>
        <taxon>Actinomycetes</taxon>
        <taxon>Pseudonocardiales</taxon>
        <taxon>Pseudonocardiaceae</taxon>
        <taxon>Amycolatopsis</taxon>
    </lineage>
</organism>
<evidence type="ECO:0000259" key="3">
    <source>
        <dbReference type="Pfam" id="PF05368"/>
    </source>
</evidence>
<dbReference type="Gene3D" id="3.90.25.10">
    <property type="entry name" value="UDP-galactose 4-epimerase, domain 1"/>
    <property type="match status" value="1"/>
</dbReference>
<gene>
    <name evidence="4" type="ORF">GKO32_33765</name>
</gene>
<evidence type="ECO:0000313" key="4">
    <source>
        <dbReference type="EMBL" id="MTD58914.1"/>
    </source>
</evidence>
<dbReference type="OrthoDB" id="319724at2"/>
<name>A0A6N7ZAX6_9PSEU</name>
<dbReference type="SUPFAM" id="SSF51735">
    <property type="entry name" value="NAD(P)-binding Rossmann-fold domains"/>
    <property type="match status" value="1"/>
</dbReference>
<dbReference type="Gene3D" id="3.40.50.720">
    <property type="entry name" value="NAD(P)-binding Rossmann-like Domain"/>
    <property type="match status" value="1"/>
</dbReference>
<evidence type="ECO:0000313" key="5">
    <source>
        <dbReference type="Proteomes" id="UP000440096"/>
    </source>
</evidence>